<dbReference type="GO" id="GO:0007517">
    <property type="term" value="P:muscle organ development"/>
    <property type="evidence" value="ECO:0007669"/>
    <property type="project" value="UniProtKB-ARBA"/>
</dbReference>
<dbReference type="SMART" id="SM00097">
    <property type="entry name" value="WNT1"/>
    <property type="match status" value="1"/>
</dbReference>
<reference evidence="10" key="2">
    <citation type="submission" date="2023-05" db="EMBL/GenBank/DDBJ databases">
        <authorList>
            <person name="Fouks B."/>
        </authorList>
    </citation>
    <scope>NUCLEOTIDE SEQUENCE</scope>
    <source>
        <strain evidence="10">Stay&amp;Tobe</strain>
        <tissue evidence="10">Testes</tissue>
    </source>
</reference>
<evidence type="ECO:0000256" key="6">
    <source>
        <dbReference type="ARBA" id="ARBA00022687"/>
    </source>
</evidence>
<dbReference type="PANTHER" id="PTHR12027:SF99">
    <property type="entry name" value="PROTEIN WNT"/>
    <property type="match status" value="1"/>
</dbReference>
<dbReference type="InterPro" id="IPR005817">
    <property type="entry name" value="Wnt"/>
</dbReference>
<dbReference type="GO" id="GO:0030182">
    <property type="term" value="P:neuron differentiation"/>
    <property type="evidence" value="ECO:0007669"/>
    <property type="project" value="TreeGrafter"/>
</dbReference>
<evidence type="ECO:0000256" key="2">
    <source>
        <dbReference type="ARBA" id="ARBA00005683"/>
    </source>
</evidence>
<reference evidence="10" key="1">
    <citation type="journal article" date="2023" name="IScience">
        <title>Live-bearing cockroach genome reveals convergent evolutionary mechanisms linked to viviparity in insects and beyond.</title>
        <authorList>
            <person name="Fouks B."/>
            <person name="Harrison M.C."/>
            <person name="Mikhailova A.A."/>
            <person name="Marchal E."/>
            <person name="English S."/>
            <person name="Carruthers M."/>
            <person name="Jennings E.C."/>
            <person name="Chiamaka E.L."/>
            <person name="Frigard R.A."/>
            <person name="Pippel M."/>
            <person name="Attardo G.M."/>
            <person name="Benoit J.B."/>
            <person name="Bornberg-Bauer E."/>
            <person name="Tobe S.S."/>
        </authorList>
    </citation>
    <scope>NUCLEOTIDE SEQUENCE</scope>
    <source>
        <strain evidence="10">Stay&amp;Tobe</strain>
    </source>
</reference>
<dbReference type="Gene3D" id="3.30.2460.20">
    <property type="match status" value="1"/>
</dbReference>
<gene>
    <name evidence="10" type="ORF">L9F63_004696</name>
</gene>
<keyword evidence="5" id="KW-0272">Extracellular matrix</keyword>
<keyword evidence="7" id="KW-1015">Disulfide bond</keyword>
<dbReference type="AlphaFoldDB" id="A0AAD7ZGB8"/>
<organism evidence="10 11">
    <name type="scientific">Diploptera punctata</name>
    <name type="common">Pacific beetle cockroach</name>
    <dbReference type="NCBI Taxonomy" id="6984"/>
    <lineage>
        <taxon>Eukaryota</taxon>
        <taxon>Metazoa</taxon>
        <taxon>Ecdysozoa</taxon>
        <taxon>Arthropoda</taxon>
        <taxon>Hexapoda</taxon>
        <taxon>Insecta</taxon>
        <taxon>Pterygota</taxon>
        <taxon>Neoptera</taxon>
        <taxon>Polyneoptera</taxon>
        <taxon>Dictyoptera</taxon>
        <taxon>Blattodea</taxon>
        <taxon>Blaberoidea</taxon>
        <taxon>Blaberidae</taxon>
        <taxon>Diplopterinae</taxon>
        <taxon>Diploptera</taxon>
    </lineage>
</organism>
<comment type="function">
    <text evidence="9">Ligand for members of the frizzled family of seven transmembrane receptors.</text>
</comment>
<dbReference type="InterPro" id="IPR009143">
    <property type="entry name" value="Wnt6"/>
</dbReference>
<protein>
    <recommendedName>
        <fullName evidence="9">Protein Wnt</fullName>
    </recommendedName>
</protein>
<evidence type="ECO:0000256" key="4">
    <source>
        <dbReference type="ARBA" id="ARBA00022525"/>
    </source>
</evidence>
<dbReference type="PRINTS" id="PR01349">
    <property type="entry name" value="WNTPROTEIN"/>
</dbReference>
<keyword evidence="8" id="KW-0449">Lipoprotein</keyword>
<dbReference type="GO" id="GO:0005109">
    <property type="term" value="F:frizzled binding"/>
    <property type="evidence" value="ECO:0007669"/>
    <property type="project" value="TreeGrafter"/>
</dbReference>
<comment type="caution">
    <text evidence="10">The sequence shown here is derived from an EMBL/GenBank/DDBJ whole genome shotgun (WGS) entry which is preliminary data.</text>
</comment>
<dbReference type="GO" id="GO:0005615">
    <property type="term" value="C:extracellular space"/>
    <property type="evidence" value="ECO:0007669"/>
    <property type="project" value="TreeGrafter"/>
</dbReference>
<keyword evidence="4" id="KW-0964">Secreted</keyword>
<evidence type="ECO:0000256" key="7">
    <source>
        <dbReference type="ARBA" id="ARBA00023157"/>
    </source>
</evidence>
<dbReference type="GO" id="GO:0060560">
    <property type="term" value="P:developmental growth involved in morphogenesis"/>
    <property type="evidence" value="ECO:0007669"/>
    <property type="project" value="UniProtKB-ARBA"/>
</dbReference>
<comment type="similarity">
    <text evidence="2 9">Belongs to the Wnt family.</text>
</comment>
<feature type="non-terminal residue" evidence="10">
    <location>
        <position position="332"/>
    </location>
</feature>
<evidence type="ECO:0000256" key="8">
    <source>
        <dbReference type="ARBA" id="ARBA00023288"/>
    </source>
</evidence>
<dbReference type="GO" id="GO:0060070">
    <property type="term" value="P:canonical Wnt signaling pathway"/>
    <property type="evidence" value="ECO:0007669"/>
    <property type="project" value="TreeGrafter"/>
</dbReference>
<evidence type="ECO:0000256" key="1">
    <source>
        <dbReference type="ARBA" id="ARBA00004498"/>
    </source>
</evidence>
<dbReference type="Proteomes" id="UP001233999">
    <property type="component" value="Unassembled WGS sequence"/>
</dbReference>
<keyword evidence="6 9" id="KW-0879">Wnt signaling pathway</keyword>
<evidence type="ECO:0000256" key="5">
    <source>
        <dbReference type="ARBA" id="ARBA00022530"/>
    </source>
</evidence>
<evidence type="ECO:0000313" key="11">
    <source>
        <dbReference type="Proteomes" id="UP001233999"/>
    </source>
</evidence>
<name>A0AAD7ZGB8_DIPPU</name>
<dbReference type="Pfam" id="PF00110">
    <property type="entry name" value="wnt"/>
    <property type="match status" value="1"/>
</dbReference>
<dbReference type="PROSITE" id="PS00246">
    <property type="entry name" value="WNT1"/>
    <property type="match status" value="1"/>
</dbReference>
<evidence type="ECO:0000256" key="9">
    <source>
        <dbReference type="RuleBase" id="RU003500"/>
    </source>
</evidence>
<keyword evidence="3 9" id="KW-0217">Developmental protein</keyword>
<sequence>VLGMPNSHPNSMESTSSSYKEYCERLKYLEDKQRQLCTLSQNILTSIGHGAKMAIDECQYQFRMSRWNCSTFGNTTSVFGGVLTVKSREAAYVHAVTAAGIAYTVTRACSRGELNECSCDSRVRSRKPKGKWQWGGCSEDIHFGEKFSKDFVDSHESRETAEGLMNLHNNEAGRRSIRSRMQRVCKCHGMSGSCSVRVCWRKLPPFRQVGDALTARYEGASHVKMVDKKRRRIKKLRAVSRDLKQPNKIDLVYLEESPDYCERNETMGVLGTRGRLCNRTSMGLDGCRLLCCGRGYQTRVRDVEEKCHCRFEWCCKVKCDICRYKKEEHICN</sequence>
<dbReference type="GO" id="GO:0005125">
    <property type="term" value="F:cytokine activity"/>
    <property type="evidence" value="ECO:0007669"/>
    <property type="project" value="TreeGrafter"/>
</dbReference>
<dbReference type="EMBL" id="JASPKZ010008384">
    <property type="protein sequence ID" value="KAJ9579617.1"/>
    <property type="molecule type" value="Genomic_DNA"/>
</dbReference>
<dbReference type="CDD" id="cd19338">
    <property type="entry name" value="Wnt_Wnt6"/>
    <property type="match status" value="1"/>
</dbReference>
<dbReference type="GO" id="GO:0045165">
    <property type="term" value="P:cell fate commitment"/>
    <property type="evidence" value="ECO:0007669"/>
    <property type="project" value="TreeGrafter"/>
</dbReference>
<dbReference type="FunFam" id="3.30.2460.20:FF:000001">
    <property type="entry name" value="Wnt homolog"/>
    <property type="match status" value="1"/>
</dbReference>
<dbReference type="GO" id="GO:0000902">
    <property type="term" value="P:cell morphogenesis"/>
    <property type="evidence" value="ECO:0007669"/>
    <property type="project" value="UniProtKB-ARBA"/>
</dbReference>
<dbReference type="InterPro" id="IPR018161">
    <property type="entry name" value="Wnt_CS"/>
</dbReference>
<evidence type="ECO:0000256" key="3">
    <source>
        <dbReference type="ARBA" id="ARBA00022473"/>
    </source>
</evidence>
<dbReference type="InterPro" id="IPR043158">
    <property type="entry name" value="Wnt_C"/>
</dbReference>
<accession>A0AAD7ZGB8</accession>
<keyword evidence="11" id="KW-1185">Reference proteome</keyword>
<dbReference type="PANTHER" id="PTHR12027">
    <property type="entry name" value="WNT RELATED"/>
    <property type="match status" value="1"/>
</dbReference>
<comment type="subcellular location">
    <subcellularLocation>
        <location evidence="1 9">Secreted</location>
        <location evidence="1 9">Extracellular space</location>
        <location evidence="1 9">Extracellular matrix</location>
    </subcellularLocation>
</comment>
<proteinExistence type="inferred from homology"/>
<evidence type="ECO:0000313" key="10">
    <source>
        <dbReference type="EMBL" id="KAJ9579617.1"/>
    </source>
</evidence>